<keyword evidence="12" id="KW-1185">Reference proteome</keyword>
<organism evidence="11 12">
    <name type="scientific">Gryllus longicercus</name>
    <dbReference type="NCBI Taxonomy" id="2509291"/>
    <lineage>
        <taxon>Eukaryota</taxon>
        <taxon>Metazoa</taxon>
        <taxon>Ecdysozoa</taxon>
        <taxon>Arthropoda</taxon>
        <taxon>Hexapoda</taxon>
        <taxon>Insecta</taxon>
        <taxon>Pterygota</taxon>
        <taxon>Neoptera</taxon>
        <taxon>Polyneoptera</taxon>
        <taxon>Orthoptera</taxon>
        <taxon>Ensifera</taxon>
        <taxon>Gryllidea</taxon>
        <taxon>Grylloidea</taxon>
        <taxon>Gryllidae</taxon>
        <taxon>Gryllinae</taxon>
        <taxon>Gryllus</taxon>
    </lineage>
</organism>
<dbReference type="GO" id="GO:0006412">
    <property type="term" value="P:translation"/>
    <property type="evidence" value="ECO:0007669"/>
    <property type="project" value="InterPro"/>
</dbReference>
<comment type="subcellular location">
    <subcellularLocation>
        <location evidence="1">Mitochondrion</location>
    </subcellularLocation>
</comment>
<dbReference type="SUPFAM" id="SSF54843">
    <property type="entry name" value="Ribosomal protein L22"/>
    <property type="match status" value="1"/>
</dbReference>
<keyword evidence="6 10" id="KW-0687">Ribonucleoprotein</keyword>
<keyword evidence="3" id="KW-0809">Transit peptide</keyword>
<evidence type="ECO:0000256" key="6">
    <source>
        <dbReference type="ARBA" id="ARBA00023274"/>
    </source>
</evidence>
<dbReference type="Pfam" id="PF00237">
    <property type="entry name" value="Ribosomal_L22"/>
    <property type="match status" value="1"/>
</dbReference>
<dbReference type="InterPro" id="IPR001063">
    <property type="entry name" value="Ribosomal_uL22"/>
</dbReference>
<comment type="caution">
    <text evidence="11">The sequence shown here is derived from an EMBL/GenBank/DDBJ whole genome shotgun (WGS) entry which is preliminary data.</text>
</comment>
<dbReference type="AlphaFoldDB" id="A0AAN9W7B3"/>
<dbReference type="PANTHER" id="PTHR13501">
    <property type="entry name" value="CHLOROPLAST 50S RIBOSOMAL PROTEIN L22-RELATED"/>
    <property type="match status" value="1"/>
</dbReference>
<comment type="similarity">
    <text evidence="2 10">Belongs to the universal ribosomal protein uL22 family.</text>
</comment>
<reference evidence="11 12" key="1">
    <citation type="submission" date="2024-03" db="EMBL/GenBank/DDBJ databases">
        <title>The genome assembly and annotation of the cricket Gryllus longicercus Weissman &amp; Gray.</title>
        <authorList>
            <person name="Szrajer S."/>
            <person name="Gray D."/>
            <person name="Ylla G."/>
        </authorList>
    </citation>
    <scope>NUCLEOTIDE SEQUENCE [LARGE SCALE GENOMIC DNA]</scope>
    <source>
        <strain evidence="11">DAG 2021-001</strain>
        <tissue evidence="11">Whole body minus gut</tissue>
    </source>
</reference>
<accession>A0AAN9W7B3</accession>
<comment type="subunit">
    <text evidence="9">Component of the mitochondrial ribosome large subunit (39S) which comprises a 16S rRNA and about 50 distinct proteins.</text>
</comment>
<keyword evidence="5" id="KW-0496">Mitochondrion</keyword>
<protein>
    <recommendedName>
        <fullName evidence="7">Large ribosomal subunit protein uL22m</fullName>
    </recommendedName>
    <alternativeName>
        <fullName evidence="8">39S ribosomal protein L22, mitochondrial</fullName>
    </alternativeName>
</protein>
<evidence type="ECO:0000256" key="5">
    <source>
        <dbReference type="ARBA" id="ARBA00023128"/>
    </source>
</evidence>
<dbReference type="Proteomes" id="UP001378592">
    <property type="component" value="Unassembled WGS sequence"/>
</dbReference>
<dbReference type="GO" id="GO:0003735">
    <property type="term" value="F:structural constituent of ribosome"/>
    <property type="evidence" value="ECO:0007669"/>
    <property type="project" value="InterPro"/>
</dbReference>
<sequence length="213" mass="24840">MFGLGISGIKVIADALKLSERVVITYSQFHSGRIDYAWTREKNGCGKWLHYNKKIYPPQTPDEEPRSAFVCHVKRNIKYSPWKMWYIACLVRGLTVEEAVKQLTFINKKGAGIAKDTILEAQELAVSQHNVEYKTNLWVAESFVGKGHVVKGFRRHARARFGKVEYFHCHYFVRLEEGTPPEHYYYHTRPLTGTEMLDNWLQEMRNRRIFGGL</sequence>
<name>A0AAN9W7B3_9ORTH</name>
<evidence type="ECO:0000256" key="4">
    <source>
        <dbReference type="ARBA" id="ARBA00022980"/>
    </source>
</evidence>
<dbReference type="Gene3D" id="3.90.470.10">
    <property type="entry name" value="Ribosomal protein L22/L17"/>
    <property type="match status" value="1"/>
</dbReference>
<gene>
    <name evidence="11" type="ORF">R5R35_006300</name>
</gene>
<evidence type="ECO:0000256" key="10">
    <source>
        <dbReference type="RuleBase" id="RU004005"/>
    </source>
</evidence>
<evidence type="ECO:0000256" key="2">
    <source>
        <dbReference type="ARBA" id="ARBA00009451"/>
    </source>
</evidence>
<evidence type="ECO:0000313" key="11">
    <source>
        <dbReference type="EMBL" id="KAK7874265.1"/>
    </source>
</evidence>
<evidence type="ECO:0000256" key="9">
    <source>
        <dbReference type="ARBA" id="ARBA00038782"/>
    </source>
</evidence>
<dbReference type="EMBL" id="JAZDUA010000004">
    <property type="protein sequence ID" value="KAK7874265.1"/>
    <property type="molecule type" value="Genomic_DNA"/>
</dbReference>
<dbReference type="InterPro" id="IPR036394">
    <property type="entry name" value="Ribosomal_uL22_sf"/>
</dbReference>
<evidence type="ECO:0000256" key="3">
    <source>
        <dbReference type="ARBA" id="ARBA00022946"/>
    </source>
</evidence>
<proteinExistence type="inferred from homology"/>
<evidence type="ECO:0000256" key="8">
    <source>
        <dbReference type="ARBA" id="ARBA00035506"/>
    </source>
</evidence>
<keyword evidence="4 10" id="KW-0689">Ribosomal protein</keyword>
<evidence type="ECO:0000256" key="7">
    <source>
        <dbReference type="ARBA" id="ARBA00035286"/>
    </source>
</evidence>
<evidence type="ECO:0000256" key="1">
    <source>
        <dbReference type="ARBA" id="ARBA00004173"/>
    </source>
</evidence>
<dbReference type="GO" id="GO:0005762">
    <property type="term" value="C:mitochondrial large ribosomal subunit"/>
    <property type="evidence" value="ECO:0007669"/>
    <property type="project" value="TreeGrafter"/>
</dbReference>
<dbReference type="InterPro" id="IPR047867">
    <property type="entry name" value="Ribosomal_uL22_bac/org-type"/>
</dbReference>
<evidence type="ECO:0000313" key="12">
    <source>
        <dbReference type="Proteomes" id="UP001378592"/>
    </source>
</evidence>
<dbReference type="FunFam" id="3.90.470.10:FF:000009">
    <property type="entry name" value="39S ribosomal protein L22, mitochondrial"/>
    <property type="match status" value="1"/>
</dbReference>
<dbReference type="PANTHER" id="PTHR13501:SF8">
    <property type="entry name" value="LARGE RIBOSOMAL SUBUNIT PROTEIN UL22M"/>
    <property type="match status" value="1"/>
</dbReference>